<evidence type="ECO:0000256" key="7">
    <source>
        <dbReference type="ARBA" id="ARBA00022857"/>
    </source>
</evidence>
<evidence type="ECO:0000256" key="13">
    <source>
        <dbReference type="PIRSR" id="PIRSR006621-1"/>
    </source>
</evidence>
<dbReference type="InterPro" id="IPR013785">
    <property type="entry name" value="Aldolase_TIM"/>
</dbReference>
<comment type="cofactor">
    <cofactor evidence="1 12 14">
        <name>FMN</name>
        <dbReference type="ChEBI" id="CHEBI:58210"/>
    </cofactor>
</comment>
<evidence type="ECO:0000313" key="17">
    <source>
        <dbReference type="Proteomes" id="UP000184076"/>
    </source>
</evidence>
<dbReference type="GO" id="GO:0000049">
    <property type="term" value="F:tRNA binding"/>
    <property type="evidence" value="ECO:0007669"/>
    <property type="project" value="UniProtKB-KW"/>
</dbReference>
<evidence type="ECO:0000256" key="9">
    <source>
        <dbReference type="ARBA" id="ARBA00023002"/>
    </source>
</evidence>
<evidence type="ECO:0000256" key="4">
    <source>
        <dbReference type="ARBA" id="ARBA00022630"/>
    </source>
</evidence>
<comment type="function">
    <text evidence="2 12">Catalyzes the synthesis of 5,6-dihydrouridine (D), a modified base found in the D-loop of most tRNAs, via the reduction of the C5-C6 double bond in target uridines.</text>
</comment>
<protein>
    <recommendedName>
        <fullName evidence="12">tRNA-dihydrouridine synthase</fullName>
        <ecNumber evidence="12">1.3.1.-</ecNumber>
    </recommendedName>
</protein>
<dbReference type="Gene3D" id="3.20.20.70">
    <property type="entry name" value="Aldolase class I"/>
    <property type="match status" value="1"/>
</dbReference>
<feature type="binding site" evidence="14">
    <location>
        <position position="172"/>
    </location>
    <ligand>
        <name>FMN</name>
        <dbReference type="ChEBI" id="CHEBI:58210"/>
    </ligand>
</feature>
<keyword evidence="6 12" id="KW-0819">tRNA processing</keyword>
<accession>A0A1M5DMW3</accession>
<keyword evidence="7" id="KW-0521">NADP</keyword>
<keyword evidence="3" id="KW-0820">tRNA-binding</keyword>
<dbReference type="InterPro" id="IPR001269">
    <property type="entry name" value="DUS_fam"/>
</dbReference>
<keyword evidence="9 12" id="KW-0560">Oxidoreductase</keyword>
<evidence type="ECO:0000256" key="2">
    <source>
        <dbReference type="ARBA" id="ARBA00002790"/>
    </source>
</evidence>
<keyword evidence="17" id="KW-1185">Reference proteome</keyword>
<evidence type="ECO:0000256" key="1">
    <source>
        <dbReference type="ARBA" id="ARBA00001917"/>
    </source>
</evidence>
<dbReference type="InterPro" id="IPR018517">
    <property type="entry name" value="tRNA_hU_synthase_CS"/>
</dbReference>
<evidence type="ECO:0000256" key="12">
    <source>
        <dbReference type="PIRNR" id="PIRNR006621"/>
    </source>
</evidence>
<dbReference type="PANTHER" id="PTHR45846:SF1">
    <property type="entry name" value="TRNA-DIHYDROURIDINE(47) SYNTHASE [NAD(P)(+)]-LIKE"/>
    <property type="match status" value="1"/>
</dbReference>
<evidence type="ECO:0000256" key="8">
    <source>
        <dbReference type="ARBA" id="ARBA00022884"/>
    </source>
</evidence>
<evidence type="ECO:0000256" key="14">
    <source>
        <dbReference type="PIRSR" id="PIRSR006621-2"/>
    </source>
</evidence>
<evidence type="ECO:0000259" key="15">
    <source>
        <dbReference type="Pfam" id="PF01207"/>
    </source>
</evidence>
<dbReference type="NCBIfam" id="TIGR00737">
    <property type="entry name" value="nifR3_yhdG"/>
    <property type="match status" value="1"/>
</dbReference>
<dbReference type="PROSITE" id="PS01136">
    <property type="entry name" value="UPF0034"/>
    <property type="match status" value="1"/>
</dbReference>
<proteinExistence type="inferred from homology"/>
<dbReference type="GO" id="GO:0050660">
    <property type="term" value="F:flavin adenine dinucleotide binding"/>
    <property type="evidence" value="ECO:0007669"/>
    <property type="project" value="InterPro"/>
</dbReference>
<reference evidence="17" key="1">
    <citation type="submission" date="2016-11" db="EMBL/GenBank/DDBJ databases">
        <authorList>
            <person name="Varghese N."/>
            <person name="Submissions S."/>
        </authorList>
    </citation>
    <scope>NUCLEOTIDE SEQUENCE [LARGE SCALE GENOMIC DNA]</scope>
    <source>
        <strain evidence="17">DSM 9756</strain>
    </source>
</reference>
<keyword evidence="8" id="KW-0694">RNA-binding</keyword>
<dbReference type="Pfam" id="PF01207">
    <property type="entry name" value="Dus"/>
    <property type="match status" value="1"/>
</dbReference>
<evidence type="ECO:0000256" key="11">
    <source>
        <dbReference type="ARBA" id="ARBA00048802"/>
    </source>
</evidence>
<dbReference type="InterPro" id="IPR024036">
    <property type="entry name" value="tRNA-dHydroUridine_Synthase_C"/>
</dbReference>
<dbReference type="SUPFAM" id="SSF51395">
    <property type="entry name" value="FMN-linked oxidoreductases"/>
    <property type="match status" value="1"/>
</dbReference>
<feature type="binding site" evidence="14">
    <location>
        <position position="73"/>
    </location>
    <ligand>
        <name>FMN</name>
        <dbReference type="ChEBI" id="CHEBI:58210"/>
    </ligand>
</feature>
<dbReference type="RefSeq" id="WP_073039899.1">
    <property type="nucleotide sequence ID" value="NZ_FQVB01000024.1"/>
</dbReference>
<comment type="similarity">
    <text evidence="12">Belongs to the dus family.</text>
</comment>
<dbReference type="EC" id="1.3.1.-" evidence="12"/>
<gene>
    <name evidence="16" type="ORF">SAMN02745206_02462</name>
</gene>
<feature type="binding site" evidence="14">
    <location>
        <begin position="227"/>
        <end position="228"/>
    </location>
    <ligand>
        <name>FMN</name>
        <dbReference type="ChEBI" id="CHEBI:58210"/>
    </ligand>
</feature>
<evidence type="ECO:0000313" key="16">
    <source>
        <dbReference type="EMBL" id="SHF68122.1"/>
    </source>
</evidence>
<comment type="catalytic activity">
    <reaction evidence="10">
        <text>a 5,6-dihydrouridine in tRNA + NADP(+) = a uridine in tRNA + NADPH + H(+)</text>
        <dbReference type="Rhea" id="RHEA:23624"/>
        <dbReference type="Rhea" id="RHEA-COMP:13339"/>
        <dbReference type="Rhea" id="RHEA-COMP:13887"/>
        <dbReference type="ChEBI" id="CHEBI:15378"/>
        <dbReference type="ChEBI" id="CHEBI:57783"/>
        <dbReference type="ChEBI" id="CHEBI:58349"/>
        <dbReference type="ChEBI" id="CHEBI:65315"/>
        <dbReference type="ChEBI" id="CHEBI:74443"/>
    </reaction>
</comment>
<evidence type="ECO:0000256" key="3">
    <source>
        <dbReference type="ARBA" id="ARBA00022555"/>
    </source>
</evidence>
<dbReference type="InterPro" id="IPR035587">
    <property type="entry name" value="DUS-like_FMN-bd"/>
</dbReference>
<sequence>MSLRIGTLSVDPPLVMAPMAGITDRVFHRVMARFGAGLVVTEMVSSEGYRRGDPASRRLLVRDPELGIPVAVQIFGRDPEAMAEIARAAEAHGAALVDINAGCPIRKVARQGAGAALLKEPDQLLRIVERVREAVSVPVTVKTRLGWDRQNLCILEVAKKLEEAGADAVTLHARTARQLYGGRADWSWIRRVKEAVSIPVIGNGDVVFPEDFHRMIQETGCDAVMIGRGALGNPWLFQVIAGELGRPPRVPPRPDWEDFRRTVRDHAVEFIEEKPRAVGILRKLLVWYSKGCPESSALRGRIMAARDAREMLSLFDAWVAEQAEKGLDFLHCKIHKRPILKQIDLEGLPGRHDLPSERMPA</sequence>
<evidence type="ECO:0000256" key="10">
    <source>
        <dbReference type="ARBA" id="ARBA00048205"/>
    </source>
</evidence>
<dbReference type="CDD" id="cd02801">
    <property type="entry name" value="DUS_like_FMN"/>
    <property type="match status" value="1"/>
</dbReference>
<feature type="binding site" evidence="14">
    <location>
        <begin position="18"/>
        <end position="20"/>
    </location>
    <ligand>
        <name>FMN</name>
        <dbReference type="ChEBI" id="CHEBI:58210"/>
    </ligand>
</feature>
<dbReference type="EMBL" id="FQVB01000024">
    <property type="protein sequence ID" value="SHF68122.1"/>
    <property type="molecule type" value="Genomic_DNA"/>
</dbReference>
<dbReference type="InterPro" id="IPR004652">
    <property type="entry name" value="DusB-like"/>
</dbReference>
<keyword evidence="4 12" id="KW-0285">Flavoprotein</keyword>
<keyword evidence="5 12" id="KW-0288">FMN</keyword>
<dbReference type="Proteomes" id="UP000184076">
    <property type="component" value="Unassembled WGS sequence"/>
</dbReference>
<dbReference type="AlphaFoldDB" id="A0A1M5DMW3"/>
<feature type="active site" description="Proton donor" evidence="13">
    <location>
        <position position="103"/>
    </location>
</feature>
<keyword evidence="14" id="KW-0547">Nucleotide-binding</keyword>
<feature type="binding site" evidence="14">
    <location>
        <position position="142"/>
    </location>
    <ligand>
        <name>FMN</name>
        <dbReference type="ChEBI" id="CHEBI:58210"/>
    </ligand>
</feature>
<comment type="catalytic activity">
    <reaction evidence="11">
        <text>a 5,6-dihydrouridine in tRNA + NAD(+) = a uridine in tRNA + NADH + H(+)</text>
        <dbReference type="Rhea" id="RHEA:54452"/>
        <dbReference type="Rhea" id="RHEA-COMP:13339"/>
        <dbReference type="Rhea" id="RHEA-COMP:13887"/>
        <dbReference type="ChEBI" id="CHEBI:15378"/>
        <dbReference type="ChEBI" id="CHEBI:57540"/>
        <dbReference type="ChEBI" id="CHEBI:57945"/>
        <dbReference type="ChEBI" id="CHEBI:65315"/>
        <dbReference type="ChEBI" id="CHEBI:74443"/>
    </reaction>
</comment>
<dbReference type="PANTHER" id="PTHR45846">
    <property type="entry name" value="TRNA-DIHYDROURIDINE(47) SYNTHASE [NAD(P)(+)]-LIKE"/>
    <property type="match status" value="1"/>
</dbReference>
<evidence type="ECO:0000256" key="5">
    <source>
        <dbReference type="ARBA" id="ARBA00022643"/>
    </source>
</evidence>
<name>A0A1M5DMW3_9BACT</name>
<dbReference type="GO" id="GO:0017150">
    <property type="term" value="F:tRNA dihydrouridine synthase activity"/>
    <property type="evidence" value="ECO:0007669"/>
    <property type="project" value="InterPro"/>
</dbReference>
<dbReference type="PIRSF" id="PIRSF006621">
    <property type="entry name" value="Dus"/>
    <property type="match status" value="1"/>
</dbReference>
<evidence type="ECO:0000256" key="6">
    <source>
        <dbReference type="ARBA" id="ARBA00022694"/>
    </source>
</evidence>
<organism evidence="16 17">
    <name type="scientific">Desulfacinum infernum DSM 9756</name>
    <dbReference type="NCBI Taxonomy" id="1121391"/>
    <lineage>
        <taxon>Bacteria</taxon>
        <taxon>Pseudomonadati</taxon>
        <taxon>Thermodesulfobacteriota</taxon>
        <taxon>Syntrophobacteria</taxon>
        <taxon>Syntrophobacterales</taxon>
        <taxon>Syntrophobacteraceae</taxon>
        <taxon>Desulfacinum</taxon>
    </lineage>
</organism>
<dbReference type="STRING" id="1121391.SAMN02745206_02462"/>
<dbReference type="Gene3D" id="1.10.1200.80">
    <property type="entry name" value="Putative flavin oxidoreducatase, domain 2"/>
    <property type="match status" value="1"/>
</dbReference>
<feature type="domain" description="DUS-like FMN-binding" evidence="15">
    <location>
        <begin position="16"/>
        <end position="315"/>
    </location>
</feature>